<protein>
    <submittedName>
        <fullName evidence="2">Uncharacterized protein</fullName>
    </submittedName>
</protein>
<proteinExistence type="predicted"/>
<evidence type="ECO:0000256" key="1">
    <source>
        <dbReference type="SAM" id="MobiDB-lite"/>
    </source>
</evidence>
<gene>
    <name evidence="2" type="ORF">EUGRSUZ_J02046</name>
</gene>
<dbReference type="EMBL" id="KK198762">
    <property type="protein sequence ID" value="KCW52673.1"/>
    <property type="molecule type" value="Genomic_DNA"/>
</dbReference>
<accession>A0A059AFQ3</accession>
<name>A0A059AFQ3_EUCGR</name>
<reference evidence="2" key="1">
    <citation type="submission" date="2013-07" db="EMBL/GenBank/DDBJ databases">
        <title>The genome of Eucalyptus grandis.</title>
        <authorList>
            <person name="Schmutz J."/>
            <person name="Hayes R."/>
            <person name="Myburg A."/>
            <person name="Tuskan G."/>
            <person name="Grattapaglia D."/>
            <person name="Rokhsar D.S."/>
        </authorList>
    </citation>
    <scope>NUCLEOTIDE SEQUENCE</scope>
    <source>
        <tissue evidence="2">Leaf extractions</tissue>
    </source>
</reference>
<sequence>MSKNHKGPGIWLIKLLREVSIKLNNASSLNKPGIIKHPSQTKATKNSSLLQAQSTQSRILYITISR</sequence>
<feature type="region of interest" description="Disordered" evidence="1">
    <location>
        <begin position="31"/>
        <end position="50"/>
    </location>
</feature>
<evidence type="ECO:0000313" key="2">
    <source>
        <dbReference type="EMBL" id="KCW52673.1"/>
    </source>
</evidence>
<feature type="compositionally biased region" description="Polar residues" evidence="1">
    <location>
        <begin position="38"/>
        <end position="50"/>
    </location>
</feature>
<organism evidence="2">
    <name type="scientific">Eucalyptus grandis</name>
    <name type="common">Flooded gum</name>
    <dbReference type="NCBI Taxonomy" id="71139"/>
    <lineage>
        <taxon>Eukaryota</taxon>
        <taxon>Viridiplantae</taxon>
        <taxon>Streptophyta</taxon>
        <taxon>Embryophyta</taxon>
        <taxon>Tracheophyta</taxon>
        <taxon>Spermatophyta</taxon>
        <taxon>Magnoliopsida</taxon>
        <taxon>eudicotyledons</taxon>
        <taxon>Gunneridae</taxon>
        <taxon>Pentapetalae</taxon>
        <taxon>rosids</taxon>
        <taxon>malvids</taxon>
        <taxon>Myrtales</taxon>
        <taxon>Myrtaceae</taxon>
        <taxon>Myrtoideae</taxon>
        <taxon>Eucalypteae</taxon>
        <taxon>Eucalyptus</taxon>
    </lineage>
</organism>
<dbReference type="AlphaFoldDB" id="A0A059AFQ3"/>
<dbReference type="InParanoid" id="A0A059AFQ3"/>
<dbReference type="Gramene" id="KCW52673">
    <property type="protein sequence ID" value="KCW52673"/>
    <property type="gene ID" value="EUGRSUZ_J02046"/>
</dbReference>